<keyword evidence="2" id="KW-1185">Reference proteome</keyword>
<organism evidence="1 2">
    <name type="scientific">Choristoneura fumiferana</name>
    <name type="common">Spruce budworm moth</name>
    <name type="synonym">Archips fumiferana</name>
    <dbReference type="NCBI Taxonomy" id="7141"/>
    <lineage>
        <taxon>Eukaryota</taxon>
        <taxon>Metazoa</taxon>
        <taxon>Ecdysozoa</taxon>
        <taxon>Arthropoda</taxon>
        <taxon>Hexapoda</taxon>
        <taxon>Insecta</taxon>
        <taxon>Pterygota</taxon>
        <taxon>Neoptera</taxon>
        <taxon>Endopterygota</taxon>
        <taxon>Lepidoptera</taxon>
        <taxon>Glossata</taxon>
        <taxon>Ditrysia</taxon>
        <taxon>Tortricoidea</taxon>
        <taxon>Tortricidae</taxon>
        <taxon>Tortricinae</taxon>
        <taxon>Choristoneura</taxon>
    </lineage>
</organism>
<reference evidence="1 2" key="1">
    <citation type="journal article" date="2022" name="Genome Biol. Evol.">
        <title>The Spruce Budworm Genome: Reconstructing the Evolutionary History of Antifreeze Proteins.</title>
        <authorList>
            <person name="Beliveau C."/>
            <person name="Gagne P."/>
            <person name="Picq S."/>
            <person name="Vernygora O."/>
            <person name="Keeling C.I."/>
            <person name="Pinkney K."/>
            <person name="Doucet D."/>
            <person name="Wen F."/>
            <person name="Johnston J.S."/>
            <person name="Maaroufi H."/>
            <person name="Boyle B."/>
            <person name="Laroche J."/>
            <person name="Dewar K."/>
            <person name="Juretic N."/>
            <person name="Blackburn G."/>
            <person name="Nisole A."/>
            <person name="Brunet B."/>
            <person name="Brandao M."/>
            <person name="Lumley L."/>
            <person name="Duan J."/>
            <person name="Quan G."/>
            <person name="Lucarotti C.J."/>
            <person name="Roe A.D."/>
            <person name="Sperling F.A.H."/>
            <person name="Levesque R.C."/>
            <person name="Cusson M."/>
        </authorList>
    </citation>
    <scope>NUCLEOTIDE SEQUENCE [LARGE SCALE GENOMIC DNA]</scope>
    <source>
        <strain evidence="1">Glfc:IPQL:Cfum</strain>
    </source>
</reference>
<name>A0ACC0KK35_CHOFU</name>
<evidence type="ECO:0000313" key="2">
    <source>
        <dbReference type="Proteomes" id="UP001064048"/>
    </source>
</evidence>
<sequence length="66" mass="7733">MKRHLQTPIIASIYTSGRDEQYFSKAHKFLPYRWDRNDPRRKDLVNHVTSASVPFALGARLFTILT</sequence>
<dbReference type="Proteomes" id="UP001064048">
    <property type="component" value="Chromosome 17"/>
</dbReference>
<protein>
    <submittedName>
        <fullName evidence="1">Uncharacterized protein</fullName>
    </submittedName>
</protein>
<accession>A0ACC0KK35</accession>
<comment type="caution">
    <text evidence="1">The sequence shown here is derived from an EMBL/GenBank/DDBJ whole genome shotgun (WGS) entry which is preliminary data.</text>
</comment>
<dbReference type="EMBL" id="CM046117">
    <property type="protein sequence ID" value="KAI8436897.1"/>
    <property type="molecule type" value="Genomic_DNA"/>
</dbReference>
<evidence type="ECO:0000313" key="1">
    <source>
        <dbReference type="EMBL" id="KAI8436897.1"/>
    </source>
</evidence>
<proteinExistence type="predicted"/>
<gene>
    <name evidence="1" type="ORF">MSG28_010330</name>
</gene>